<evidence type="ECO:0000259" key="7">
    <source>
        <dbReference type="SMART" id="SM00657"/>
    </source>
</evidence>
<evidence type="ECO:0000256" key="5">
    <source>
        <dbReference type="ARBA" id="ARBA00023163"/>
    </source>
</evidence>
<comment type="similarity">
    <text evidence="2">Belongs to the eukaryotic RPC9 RNA polymerase subunit family.</text>
</comment>
<name>A0A1R0GPU4_9FUNG</name>
<organism evidence="8 10">
    <name type="scientific">Smittium mucronatum</name>
    <dbReference type="NCBI Taxonomy" id="133383"/>
    <lineage>
        <taxon>Eukaryota</taxon>
        <taxon>Fungi</taxon>
        <taxon>Fungi incertae sedis</taxon>
        <taxon>Zoopagomycota</taxon>
        <taxon>Kickxellomycotina</taxon>
        <taxon>Harpellomycetes</taxon>
        <taxon>Harpellales</taxon>
        <taxon>Legeriomycetaceae</taxon>
        <taxon>Smittium</taxon>
    </lineage>
</organism>
<keyword evidence="10" id="KW-1185">Reference proteome</keyword>
<protein>
    <recommendedName>
        <fullName evidence="3">DNA-directed RNA polymerase III subunit RPC9</fullName>
    </recommendedName>
</protein>
<evidence type="ECO:0000313" key="10">
    <source>
        <dbReference type="Proteomes" id="UP000187455"/>
    </source>
</evidence>
<accession>A0A1R0GPU4</accession>
<dbReference type="EMBL" id="LSSL01005324">
    <property type="protein sequence ID" value="OLY78912.1"/>
    <property type="molecule type" value="Genomic_DNA"/>
</dbReference>
<evidence type="ECO:0000256" key="6">
    <source>
        <dbReference type="ARBA" id="ARBA00023242"/>
    </source>
</evidence>
<dbReference type="InterPro" id="IPR010997">
    <property type="entry name" value="HRDC-like_sf"/>
</dbReference>
<reference evidence="8 10" key="1">
    <citation type="journal article" date="2016" name="Mol. Biol. Evol.">
        <title>Genome-Wide Survey of Gut Fungi (Harpellales) Reveals the First Horizontally Transferred Ubiquitin Gene from a Mosquito Host.</title>
        <authorList>
            <person name="Wang Y."/>
            <person name="White M.M."/>
            <person name="Kvist S."/>
            <person name="Moncalvo J.M."/>
        </authorList>
    </citation>
    <scope>NUCLEOTIDE SEQUENCE [LARGE SCALE GENOMIC DNA]</scope>
    <source>
        <strain evidence="8 10">ALG-7-W6</strain>
    </source>
</reference>
<evidence type="ECO:0000256" key="2">
    <source>
        <dbReference type="ARBA" id="ARBA00006898"/>
    </source>
</evidence>
<reference evidence="8" key="2">
    <citation type="submission" date="2017-01" db="EMBL/GenBank/DDBJ databases">
        <authorList>
            <person name="Mah S.A."/>
            <person name="Swanson W.J."/>
            <person name="Moy G.W."/>
            <person name="Vacquier V.D."/>
        </authorList>
    </citation>
    <scope>NUCLEOTIDE SEQUENCE</scope>
    <source>
        <strain evidence="8">ALG-7-W6</strain>
    </source>
</reference>
<dbReference type="InterPro" id="IPR005574">
    <property type="entry name" value="Rpb4/RPC9"/>
</dbReference>
<evidence type="ECO:0000313" key="8">
    <source>
        <dbReference type="EMBL" id="OLY78912.1"/>
    </source>
</evidence>
<evidence type="ECO:0000256" key="1">
    <source>
        <dbReference type="ARBA" id="ARBA00004123"/>
    </source>
</evidence>
<dbReference type="OrthoDB" id="1746530at2759"/>
<dbReference type="Gene3D" id="1.20.1250.40">
    <property type="match status" value="1"/>
</dbReference>
<feature type="domain" description="RNA polymerase Rpb4/RPC9 core" evidence="7">
    <location>
        <begin position="1"/>
        <end position="124"/>
    </location>
</feature>
<evidence type="ECO:0000256" key="4">
    <source>
        <dbReference type="ARBA" id="ARBA00022478"/>
    </source>
</evidence>
<sequence length="145" mass="16767">MKVLNSETVLLSNYEVYALIKEDSEKLSSSSKNSQPGNLVEVQLEITNYFDTTPIIHQSPDQIQNCMRGLNKYSLTKAEKLQILNIRPDKEVDLYLIIEEPEERFSQQQISEILDIVTSSLIVPEHQPEEETEVVQETYNDEFMD</sequence>
<dbReference type="InterPro" id="IPR038324">
    <property type="entry name" value="Rpb4/RPC9_sf"/>
</dbReference>
<evidence type="ECO:0000256" key="3">
    <source>
        <dbReference type="ARBA" id="ARBA00016672"/>
    </source>
</evidence>
<dbReference type="GO" id="GO:0006384">
    <property type="term" value="P:transcription initiation at RNA polymerase III promoter"/>
    <property type="evidence" value="ECO:0007669"/>
    <property type="project" value="InterPro"/>
</dbReference>
<dbReference type="InterPro" id="IPR006590">
    <property type="entry name" value="RNA_pol_Rpb4/RPC9_core"/>
</dbReference>
<keyword evidence="6" id="KW-0539">Nucleus</keyword>
<dbReference type="InterPro" id="IPR038846">
    <property type="entry name" value="RPC9"/>
</dbReference>
<evidence type="ECO:0000313" key="9">
    <source>
        <dbReference type="EMBL" id="OLY82316.1"/>
    </source>
</evidence>
<dbReference type="STRING" id="133383.A0A1R0GPU4"/>
<dbReference type="SMART" id="SM00657">
    <property type="entry name" value="RPOL4c"/>
    <property type="match status" value="1"/>
</dbReference>
<comment type="subcellular location">
    <subcellularLocation>
        <location evidence="1">Nucleus</location>
    </subcellularLocation>
</comment>
<dbReference type="PANTHER" id="PTHR15561">
    <property type="entry name" value="CALCITONIN GENE-RELATED PEPTIDE-RECEPTOR COMPONENT PROTEIN"/>
    <property type="match status" value="1"/>
</dbReference>
<proteinExistence type="inferred from homology"/>
<keyword evidence="5" id="KW-0804">Transcription</keyword>
<dbReference type="Pfam" id="PF03874">
    <property type="entry name" value="RNA_pol_Rpb4"/>
    <property type="match status" value="1"/>
</dbReference>
<dbReference type="AlphaFoldDB" id="A0A1R0GPU4"/>
<dbReference type="GO" id="GO:0000166">
    <property type="term" value="F:nucleotide binding"/>
    <property type="evidence" value="ECO:0007669"/>
    <property type="project" value="InterPro"/>
</dbReference>
<dbReference type="EMBL" id="LSSL01001655">
    <property type="protein sequence ID" value="OLY82316.1"/>
    <property type="molecule type" value="Genomic_DNA"/>
</dbReference>
<dbReference type="SUPFAM" id="SSF47819">
    <property type="entry name" value="HRDC-like"/>
    <property type="match status" value="1"/>
</dbReference>
<dbReference type="Proteomes" id="UP000187455">
    <property type="component" value="Unassembled WGS sequence"/>
</dbReference>
<keyword evidence="4 8" id="KW-0240">DNA-directed RNA polymerase</keyword>
<dbReference type="PANTHER" id="PTHR15561:SF0">
    <property type="entry name" value="DNA-DIRECTED RNA POLYMERASE III SUBUNIT RPC9"/>
    <property type="match status" value="1"/>
</dbReference>
<dbReference type="GO" id="GO:0005666">
    <property type="term" value="C:RNA polymerase III complex"/>
    <property type="evidence" value="ECO:0007669"/>
    <property type="project" value="InterPro"/>
</dbReference>
<comment type="caution">
    <text evidence="8">The sequence shown here is derived from an EMBL/GenBank/DDBJ whole genome shotgun (WGS) entry which is preliminary data.</text>
</comment>
<gene>
    <name evidence="9" type="ORF">AYI68_g3566</name>
    <name evidence="8" type="ORF">AYI68_g7030</name>
</gene>